<evidence type="ECO:0000256" key="8">
    <source>
        <dbReference type="ARBA" id="ARBA00023128"/>
    </source>
</evidence>
<feature type="compositionally biased region" description="Polar residues" evidence="12">
    <location>
        <begin position="330"/>
        <end position="364"/>
    </location>
</feature>
<dbReference type="InterPro" id="IPR018108">
    <property type="entry name" value="MCP_transmembrane"/>
</dbReference>
<name>A0A7S3P8N7_9STRA</name>
<evidence type="ECO:0000256" key="1">
    <source>
        <dbReference type="ARBA" id="ARBA00004448"/>
    </source>
</evidence>
<evidence type="ECO:0000256" key="14">
    <source>
        <dbReference type="SAM" id="SignalP"/>
    </source>
</evidence>
<keyword evidence="6" id="KW-0999">Mitochondrion inner membrane</keyword>
<keyword evidence="8" id="KW-0496">Mitochondrion</keyword>
<keyword evidence="14" id="KW-0732">Signal</keyword>
<feature type="compositionally biased region" description="Polar residues" evidence="12">
    <location>
        <begin position="284"/>
        <end position="308"/>
    </location>
</feature>
<keyword evidence="3 11" id="KW-0813">Transport</keyword>
<dbReference type="InterPro" id="IPR044677">
    <property type="entry name" value="SLC25A3/Pic2/Mir1-like"/>
</dbReference>
<feature type="transmembrane region" description="Helical" evidence="13">
    <location>
        <begin position="229"/>
        <end position="249"/>
    </location>
</feature>
<feature type="region of interest" description="Disordered" evidence="12">
    <location>
        <begin position="284"/>
        <end position="368"/>
    </location>
</feature>
<dbReference type="Gene3D" id="1.50.40.10">
    <property type="entry name" value="Mitochondrial carrier domain"/>
    <property type="match status" value="1"/>
</dbReference>
<evidence type="ECO:0000256" key="10">
    <source>
        <dbReference type="PROSITE-ProRule" id="PRU00282"/>
    </source>
</evidence>
<feature type="signal peptide" evidence="14">
    <location>
        <begin position="1"/>
        <end position="20"/>
    </location>
</feature>
<feature type="compositionally biased region" description="Low complexity" evidence="12">
    <location>
        <begin position="309"/>
        <end position="325"/>
    </location>
</feature>
<feature type="transmembrane region" description="Helical" evidence="13">
    <location>
        <begin position="132"/>
        <end position="151"/>
    </location>
</feature>
<protein>
    <submittedName>
        <fullName evidence="15">Uncharacterized protein</fullName>
    </submittedName>
</protein>
<comment type="subcellular location">
    <subcellularLocation>
        <location evidence="1">Mitochondrion inner membrane</location>
        <topology evidence="1">Multi-pass membrane protein</topology>
    </subcellularLocation>
</comment>
<dbReference type="GO" id="GO:0005743">
    <property type="term" value="C:mitochondrial inner membrane"/>
    <property type="evidence" value="ECO:0007669"/>
    <property type="project" value="UniProtKB-SubCell"/>
</dbReference>
<feature type="repeat" description="Solcar" evidence="10">
    <location>
        <begin position="32"/>
        <end position="117"/>
    </location>
</feature>
<evidence type="ECO:0000313" key="15">
    <source>
        <dbReference type="EMBL" id="CAE0415197.1"/>
    </source>
</evidence>
<dbReference type="PANTHER" id="PTHR45671">
    <property type="entry name" value="SOLUTE CARRIER FAMILY 25 (MITOCHONDRIAL CARRIER PHOSPHATE CARRIER), MEMBER 3, LIKE-RELATED-RELATED"/>
    <property type="match status" value="1"/>
</dbReference>
<dbReference type="SUPFAM" id="SSF103506">
    <property type="entry name" value="Mitochondrial carrier"/>
    <property type="match status" value="1"/>
</dbReference>
<keyword evidence="7 13" id="KW-1133">Transmembrane helix</keyword>
<keyword evidence="5" id="KW-0677">Repeat</keyword>
<proteinExistence type="inferred from homology"/>
<evidence type="ECO:0000256" key="5">
    <source>
        <dbReference type="ARBA" id="ARBA00022737"/>
    </source>
</evidence>
<feature type="transmembrane region" description="Helical" evidence="13">
    <location>
        <begin position="207"/>
        <end position="223"/>
    </location>
</feature>
<dbReference type="InterPro" id="IPR023395">
    <property type="entry name" value="MCP_dom_sf"/>
</dbReference>
<dbReference type="GO" id="GO:0005315">
    <property type="term" value="F:phosphate transmembrane transporter activity"/>
    <property type="evidence" value="ECO:0007669"/>
    <property type="project" value="InterPro"/>
</dbReference>
<evidence type="ECO:0000256" key="11">
    <source>
        <dbReference type="RuleBase" id="RU000488"/>
    </source>
</evidence>
<evidence type="ECO:0000256" key="6">
    <source>
        <dbReference type="ARBA" id="ARBA00022792"/>
    </source>
</evidence>
<comment type="similarity">
    <text evidence="2 11">Belongs to the mitochondrial carrier (TC 2.A.29) family.</text>
</comment>
<feature type="chain" id="PRO_5030800149" evidence="14">
    <location>
        <begin position="21"/>
        <end position="431"/>
    </location>
</feature>
<evidence type="ECO:0000256" key="9">
    <source>
        <dbReference type="ARBA" id="ARBA00023136"/>
    </source>
</evidence>
<dbReference type="EMBL" id="HBIM01015644">
    <property type="protein sequence ID" value="CAE0415197.1"/>
    <property type="molecule type" value="Transcribed_RNA"/>
</dbReference>
<dbReference type="GO" id="GO:1990547">
    <property type="term" value="P:mitochondrial phosphate ion transmembrane transport"/>
    <property type="evidence" value="ECO:0007669"/>
    <property type="project" value="InterPro"/>
</dbReference>
<evidence type="ECO:0000256" key="12">
    <source>
        <dbReference type="SAM" id="MobiDB-lite"/>
    </source>
</evidence>
<accession>A0A7S3P8N7</accession>
<dbReference type="AlphaFoldDB" id="A0A7S3P8N7"/>
<keyword evidence="9 10" id="KW-0472">Membrane</keyword>
<evidence type="ECO:0000256" key="13">
    <source>
        <dbReference type="SAM" id="Phobius"/>
    </source>
</evidence>
<organism evidence="15">
    <name type="scientific">Amphora coffeiformis</name>
    <dbReference type="NCBI Taxonomy" id="265554"/>
    <lineage>
        <taxon>Eukaryota</taxon>
        <taxon>Sar</taxon>
        <taxon>Stramenopiles</taxon>
        <taxon>Ochrophyta</taxon>
        <taxon>Bacillariophyta</taxon>
        <taxon>Bacillariophyceae</taxon>
        <taxon>Bacillariophycidae</taxon>
        <taxon>Thalassiophysales</taxon>
        <taxon>Catenulaceae</taxon>
        <taxon>Amphora</taxon>
    </lineage>
</organism>
<sequence length="431" mass="44888">MKILSLLTTIIIFPANSALASPAEGALAALKSLDYRYFVAGGTCAAFSHGITTPIDVVKTKIQAEPEKYQKGMRQAALDIIKTDGPGALLAGLGPTVVGYGVEGAMKFGVYEVMKPVFASLLSSGGDGSNKAVAFLLASVVAGAVAALLLCPMESTRIKMVTDPVYAKDNLLSALARLAATEGLGSSFGGLWAMLSKQVPYTFGKQVSFDVFAGFLYVFLGSLKLSDGAVKWGVSIFAAAGASLIACIFSQPGDMILTETYKPKNAQADPVVEAFEIAPADLTKQVSTEAQDDGSVSTETSSVASMANTVVTESSSEMPSTTSYSDMGAGTTTYSTNPETGTEASASFSNPPTVTQEQPPTAVSYTKAPEPAQVSTAFRDVVTRLYRDGGVAKFFTGTQARIIHVGLIITSQLVIYDIVKQLLGLPATGSH</sequence>
<dbReference type="Pfam" id="PF00153">
    <property type="entry name" value="Mito_carr"/>
    <property type="match status" value="2"/>
</dbReference>
<evidence type="ECO:0000256" key="2">
    <source>
        <dbReference type="ARBA" id="ARBA00006375"/>
    </source>
</evidence>
<feature type="repeat" description="Solcar" evidence="10">
    <location>
        <begin position="130"/>
        <end position="215"/>
    </location>
</feature>
<dbReference type="PROSITE" id="PS50920">
    <property type="entry name" value="SOLCAR"/>
    <property type="match status" value="2"/>
</dbReference>
<evidence type="ECO:0000256" key="7">
    <source>
        <dbReference type="ARBA" id="ARBA00022989"/>
    </source>
</evidence>
<evidence type="ECO:0000256" key="4">
    <source>
        <dbReference type="ARBA" id="ARBA00022692"/>
    </source>
</evidence>
<reference evidence="15" key="1">
    <citation type="submission" date="2021-01" db="EMBL/GenBank/DDBJ databases">
        <authorList>
            <person name="Corre E."/>
            <person name="Pelletier E."/>
            <person name="Niang G."/>
            <person name="Scheremetjew M."/>
            <person name="Finn R."/>
            <person name="Kale V."/>
            <person name="Holt S."/>
            <person name="Cochrane G."/>
            <person name="Meng A."/>
            <person name="Brown T."/>
            <person name="Cohen L."/>
        </authorList>
    </citation>
    <scope>NUCLEOTIDE SEQUENCE</scope>
    <source>
        <strain evidence="15">CCMP127</strain>
    </source>
</reference>
<keyword evidence="4 10" id="KW-0812">Transmembrane</keyword>
<gene>
    <name evidence="15" type="ORF">ACOF00016_LOCUS12332</name>
</gene>
<dbReference type="PANTHER" id="PTHR45671:SF12">
    <property type="entry name" value="MITOCHONDRIAL PHOSPHATE CARRIER PROTEIN"/>
    <property type="match status" value="1"/>
</dbReference>
<evidence type="ECO:0000256" key="3">
    <source>
        <dbReference type="ARBA" id="ARBA00022448"/>
    </source>
</evidence>